<sequence>MIAAAFRVMWLSLVRDRAALTMAFVLPTVIFAIFAAIFSGAIGDRIRIHLGLADLAGTATTQRLVTALEAEPSLRIARLDVADEAAAVRAVRRGEVDVALVLRSDLAAPAGPDKAGTDKGSAAASQPVLLIESPSRALATPIALGQLQRALNDALPDVVLSRIVADVERSGKIGPDERAFLDEAFAEQRAKKEPFSFTRLVETRTTASGRGNERVSYYAGAIAAVFLLFAAMQGALSLVDEREGGLADRLAAGPGGLPVIVLGKFLFLLGQGVVQAGLIFSAAALLHGVDVSGHWIGWLVTSILVSAMAAGLALAACSLSATRQQAHLAATFGVLLLSAVGGSMVPRFLMPPWLQQAGWLTPNAWAIEAYQAALGEGAAAALPAWGVLAALAAVGLGVAVGVVGRRTV</sequence>
<evidence type="ECO:0000259" key="7">
    <source>
        <dbReference type="Pfam" id="PF12698"/>
    </source>
</evidence>
<dbReference type="InterPro" id="IPR051449">
    <property type="entry name" value="ABC-2_transporter_component"/>
</dbReference>
<evidence type="ECO:0000256" key="6">
    <source>
        <dbReference type="SAM" id="Phobius"/>
    </source>
</evidence>
<evidence type="ECO:0000256" key="1">
    <source>
        <dbReference type="ARBA" id="ARBA00004651"/>
    </source>
</evidence>
<evidence type="ECO:0000313" key="9">
    <source>
        <dbReference type="Proteomes" id="UP000233769"/>
    </source>
</evidence>
<dbReference type="InterPro" id="IPR013525">
    <property type="entry name" value="ABC2_TM"/>
</dbReference>
<feature type="domain" description="ABC-2 type transporter transmembrane" evidence="7">
    <location>
        <begin position="20"/>
        <end position="399"/>
    </location>
</feature>
<dbReference type="GO" id="GO:0005886">
    <property type="term" value="C:plasma membrane"/>
    <property type="evidence" value="ECO:0007669"/>
    <property type="project" value="UniProtKB-SubCell"/>
</dbReference>
<keyword evidence="4 6" id="KW-1133">Transmembrane helix</keyword>
<feature type="transmembrane region" description="Helical" evidence="6">
    <location>
        <begin position="217"/>
        <end position="239"/>
    </location>
</feature>
<feature type="transmembrane region" description="Helical" evidence="6">
    <location>
        <begin position="20"/>
        <end position="42"/>
    </location>
</feature>
<feature type="transmembrane region" description="Helical" evidence="6">
    <location>
        <begin position="328"/>
        <end position="349"/>
    </location>
</feature>
<reference evidence="9" key="1">
    <citation type="submission" date="2017-10" db="EMBL/GenBank/DDBJ databases">
        <authorList>
            <person name="Regsiter A."/>
            <person name="William W."/>
        </authorList>
    </citation>
    <scope>NUCLEOTIDE SEQUENCE [LARGE SCALE GENOMIC DNA]</scope>
</reference>
<proteinExistence type="predicted"/>
<evidence type="ECO:0000256" key="5">
    <source>
        <dbReference type="ARBA" id="ARBA00023136"/>
    </source>
</evidence>
<dbReference type="AlphaFoldDB" id="A0A2N9ANE6"/>
<protein>
    <submittedName>
        <fullName evidence="8">Putative membrane component of an ABC transporter</fullName>
    </submittedName>
</protein>
<keyword evidence="2" id="KW-1003">Cell membrane</keyword>
<organism evidence="8 9">
    <name type="scientific">Methylorubrum extorquens</name>
    <name type="common">Methylobacterium dichloromethanicum</name>
    <name type="synonym">Methylobacterium extorquens</name>
    <dbReference type="NCBI Taxonomy" id="408"/>
    <lineage>
        <taxon>Bacteria</taxon>
        <taxon>Pseudomonadati</taxon>
        <taxon>Pseudomonadota</taxon>
        <taxon>Alphaproteobacteria</taxon>
        <taxon>Hyphomicrobiales</taxon>
        <taxon>Methylobacteriaceae</taxon>
        <taxon>Methylorubrum</taxon>
    </lineage>
</organism>
<keyword evidence="3 6" id="KW-0812">Transmembrane</keyword>
<evidence type="ECO:0000256" key="2">
    <source>
        <dbReference type="ARBA" id="ARBA00022475"/>
    </source>
</evidence>
<dbReference type="GO" id="GO:0140359">
    <property type="term" value="F:ABC-type transporter activity"/>
    <property type="evidence" value="ECO:0007669"/>
    <property type="project" value="InterPro"/>
</dbReference>
<evidence type="ECO:0000256" key="4">
    <source>
        <dbReference type="ARBA" id="ARBA00022989"/>
    </source>
</evidence>
<gene>
    <name evidence="8" type="ORF">TK0001_2266</name>
</gene>
<name>A0A2N9ANE6_METEX</name>
<accession>A0A2N9ANE6</accession>
<dbReference type="EMBL" id="LT962688">
    <property type="protein sequence ID" value="SOR28868.1"/>
    <property type="molecule type" value="Genomic_DNA"/>
</dbReference>
<dbReference type="Pfam" id="PF12698">
    <property type="entry name" value="ABC2_membrane_3"/>
    <property type="match status" value="1"/>
</dbReference>
<feature type="transmembrane region" description="Helical" evidence="6">
    <location>
        <begin position="384"/>
        <end position="404"/>
    </location>
</feature>
<comment type="subcellular location">
    <subcellularLocation>
        <location evidence="1">Cell membrane</location>
        <topology evidence="1">Multi-pass membrane protein</topology>
    </subcellularLocation>
</comment>
<dbReference type="PANTHER" id="PTHR30294">
    <property type="entry name" value="MEMBRANE COMPONENT OF ABC TRANSPORTER YHHJ-RELATED"/>
    <property type="match status" value="1"/>
</dbReference>
<dbReference type="PANTHER" id="PTHR30294:SF38">
    <property type="entry name" value="TRANSPORT PERMEASE PROTEIN"/>
    <property type="match status" value="1"/>
</dbReference>
<feature type="transmembrane region" description="Helical" evidence="6">
    <location>
        <begin position="295"/>
        <end position="316"/>
    </location>
</feature>
<dbReference type="Proteomes" id="UP000233769">
    <property type="component" value="Chromosome tk0001"/>
</dbReference>
<evidence type="ECO:0000313" key="8">
    <source>
        <dbReference type="EMBL" id="SOR28868.1"/>
    </source>
</evidence>
<evidence type="ECO:0000256" key="3">
    <source>
        <dbReference type="ARBA" id="ARBA00022692"/>
    </source>
</evidence>
<keyword evidence="5 6" id="KW-0472">Membrane</keyword>